<dbReference type="EMBL" id="BAWF01000081">
    <property type="protein sequence ID" value="GAF49411.1"/>
    <property type="molecule type" value="Genomic_DNA"/>
</dbReference>
<evidence type="ECO:0000313" key="7">
    <source>
        <dbReference type="Proteomes" id="UP000019491"/>
    </source>
</evidence>
<evidence type="ECO:0000256" key="4">
    <source>
        <dbReference type="ARBA" id="ARBA00023136"/>
    </source>
</evidence>
<protein>
    <recommendedName>
        <fullName evidence="8">Metalloprotease</fullName>
    </recommendedName>
</protein>
<keyword evidence="4" id="KW-0472">Membrane</keyword>
<proteinExistence type="predicted"/>
<sequence>MDRKTSSSHKPATHVDRLGMVAKRIAAGAALAGAALASTLALSAPAQALGTGPEAISTGSPCSVQGDLEGAFTASSQMPGYLKCVLPDVEAWIDYQYLDMPHPASYQFVPQGVSGTTPSGCAFDETSLAYCLGDQTVYLGESAVWKLYQGTGDAAPALVVAHEVTHHFQNYIGVGRATTANEQIRYENQADCGAGAFMAYARQQGLVDGNDDVRELATALVDVGESEGPHQSHGTVEQRVRSFYLAYSSSLRLPMAECIPFVPETPIIGAG</sequence>
<comment type="caution">
    <text evidence="6">The sequence shown here is derived from an EMBL/GenBank/DDBJ whole genome shotgun (WGS) entry which is preliminary data.</text>
</comment>
<keyword evidence="5" id="KW-0732">Signal</keyword>
<organism evidence="6 7">
    <name type="scientific">Rhodococcus wratislaviensis NBRC 100605</name>
    <dbReference type="NCBI Taxonomy" id="1219028"/>
    <lineage>
        <taxon>Bacteria</taxon>
        <taxon>Bacillati</taxon>
        <taxon>Actinomycetota</taxon>
        <taxon>Actinomycetes</taxon>
        <taxon>Mycobacteriales</taxon>
        <taxon>Nocardiaceae</taxon>
        <taxon>Rhodococcus</taxon>
    </lineage>
</organism>
<evidence type="ECO:0000256" key="2">
    <source>
        <dbReference type="ARBA" id="ARBA00022692"/>
    </source>
</evidence>
<evidence type="ECO:0000256" key="5">
    <source>
        <dbReference type="SAM" id="SignalP"/>
    </source>
</evidence>
<keyword evidence="3" id="KW-1133">Transmembrane helix</keyword>
<dbReference type="AlphaFoldDB" id="X0QET6"/>
<accession>X0QET6</accession>
<dbReference type="Proteomes" id="UP000019491">
    <property type="component" value="Unassembled WGS sequence"/>
</dbReference>
<keyword evidence="2" id="KW-0812">Transmembrane</keyword>
<dbReference type="PANTHER" id="PTHR30168:SF0">
    <property type="entry name" value="INNER MEMBRANE PROTEIN"/>
    <property type="match status" value="1"/>
</dbReference>
<evidence type="ECO:0000313" key="6">
    <source>
        <dbReference type="EMBL" id="GAF49411.1"/>
    </source>
</evidence>
<feature type="signal peptide" evidence="5">
    <location>
        <begin position="1"/>
        <end position="48"/>
    </location>
</feature>
<evidence type="ECO:0000256" key="3">
    <source>
        <dbReference type="ARBA" id="ARBA00022989"/>
    </source>
</evidence>
<dbReference type="PANTHER" id="PTHR30168">
    <property type="entry name" value="PUTATIVE MEMBRANE PROTEIN YPFJ"/>
    <property type="match status" value="1"/>
</dbReference>
<gene>
    <name evidence="6" type="ORF">RW1_081_00080</name>
</gene>
<keyword evidence="7" id="KW-1185">Reference proteome</keyword>
<comment type="subcellular location">
    <subcellularLocation>
        <location evidence="1">Membrane</location>
        <topology evidence="1">Single-pass membrane protein</topology>
    </subcellularLocation>
</comment>
<dbReference type="GO" id="GO:0016020">
    <property type="term" value="C:membrane"/>
    <property type="evidence" value="ECO:0007669"/>
    <property type="project" value="UniProtKB-SubCell"/>
</dbReference>
<evidence type="ECO:0000256" key="1">
    <source>
        <dbReference type="ARBA" id="ARBA00004167"/>
    </source>
</evidence>
<evidence type="ECO:0008006" key="8">
    <source>
        <dbReference type="Google" id="ProtNLM"/>
    </source>
</evidence>
<feature type="chain" id="PRO_5004946808" description="Metalloprotease" evidence="5">
    <location>
        <begin position="49"/>
        <end position="271"/>
    </location>
</feature>
<dbReference type="RefSeq" id="WP_081792687.1">
    <property type="nucleotide sequence ID" value="NZ_BAWF01000081.1"/>
</dbReference>
<dbReference type="InterPro" id="IPR007343">
    <property type="entry name" value="Uncharacterised_pept_Zn_put"/>
</dbReference>
<dbReference type="Pfam" id="PF04228">
    <property type="entry name" value="Zn_peptidase"/>
    <property type="match status" value="1"/>
</dbReference>
<dbReference type="OrthoDB" id="9774900at2"/>
<name>X0QET6_RHOWR</name>
<reference evidence="6 7" key="1">
    <citation type="submission" date="2014-02" db="EMBL/GenBank/DDBJ databases">
        <title>Whole genome shotgun sequence of Rhodococcus wratislaviensis NBRC 100605.</title>
        <authorList>
            <person name="Hosoyama A."/>
            <person name="Tsuchikane K."/>
            <person name="Yoshida I."/>
            <person name="Ohji S."/>
            <person name="Ichikawa N."/>
            <person name="Yamazoe A."/>
            <person name="Fujita N."/>
        </authorList>
    </citation>
    <scope>NUCLEOTIDE SEQUENCE [LARGE SCALE GENOMIC DNA]</scope>
    <source>
        <strain evidence="6 7">NBRC 100605</strain>
    </source>
</reference>